<dbReference type="Pfam" id="PF00817">
    <property type="entry name" value="IMS"/>
    <property type="match status" value="1"/>
</dbReference>
<accession>A0A1M6S9A0</accession>
<dbReference type="GO" id="GO:0003684">
    <property type="term" value="F:damaged DNA binding"/>
    <property type="evidence" value="ECO:0007669"/>
    <property type="project" value="InterPro"/>
</dbReference>
<gene>
    <name evidence="7" type="ORF">SAMN05216463_10356</name>
</gene>
<dbReference type="InterPro" id="IPR001126">
    <property type="entry name" value="UmuC"/>
</dbReference>
<dbReference type="Gene3D" id="3.40.1170.60">
    <property type="match status" value="1"/>
</dbReference>
<keyword evidence="5" id="KW-0742">SOS response</keyword>
<dbReference type="OrthoDB" id="9808813at2"/>
<dbReference type="Proteomes" id="UP000184130">
    <property type="component" value="Unassembled WGS sequence"/>
</dbReference>
<evidence type="ECO:0000256" key="3">
    <source>
        <dbReference type="ARBA" id="ARBA00023199"/>
    </source>
</evidence>
<dbReference type="AlphaFoldDB" id="A0A1M6S9A0"/>
<dbReference type="Pfam" id="PF11799">
    <property type="entry name" value="IMS_C"/>
    <property type="match status" value="1"/>
</dbReference>
<dbReference type="InterPro" id="IPR043128">
    <property type="entry name" value="Rev_trsase/Diguanyl_cyclase"/>
</dbReference>
<keyword evidence="3" id="KW-0741">SOS mutagenesis</keyword>
<dbReference type="EMBL" id="FRBD01000003">
    <property type="protein sequence ID" value="SHK41354.1"/>
    <property type="molecule type" value="Genomic_DNA"/>
</dbReference>
<protein>
    <submittedName>
        <fullName evidence="7">DNA polymerase V</fullName>
    </submittedName>
</protein>
<evidence type="ECO:0000256" key="5">
    <source>
        <dbReference type="ARBA" id="ARBA00023236"/>
    </source>
</evidence>
<evidence type="ECO:0000259" key="6">
    <source>
        <dbReference type="PROSITE" id="PS50173"/>
    </source>
</evidence>
<dbReference type="InterPro" id="IPR017961">
    <property type="entry name" value="DNA_pol_Y-fam_little_finger"/>
</dbReference>
<organism evidence="7 8">
    <name type="scientific">Xylanibacter ruminicola</name>
    <name type="common">Prevotella ruminicola</name>
    <dbReference type="NCBI Taxonomy" id="839"/>
    <lineage>
        <taxon>Bacteria</taxon>
        <taxon>Pseudomonadati</taxon>
        <taxon>Bacteroidota</taxon>
        <taxon>Bacteroidia</taxon>
        <taxon>Bacteroidales</taxon>
        <taxon>Prevotellaceae</taxon>
        <taxon>Xylanibacter</taxon>
    </lineage>
</organism>
<dbReference type="InterPro" id="IPR025188">
    <property type="entry name" value="DUF4113"/>
</dbReference>
<dbReference type="Pfam" id="PF13438">
    <property type="entry name" value="DUF4113"/>
    <property type="match status" value="1"/>
</dbReference>
<evidence type="ECO:0000256" key="4">
    <source>
        <dbReference type="ARBA" id="ARBA00023204"/>
    </source>
</evidence>
<name>A0A1M6S9A0_XYLRU</name>
<feature type="domain" description="UmuC" evidence="6">
    <location>
        <begin position="2"/>
        <end position="186"/>
    </location>
</feature>
<dbReference type="Gene3D" id="1.10.150.20">
    <property type="entry name" value="5' to 3' exonuclease, C-terminal subdomain"/>
    <property type="match status" value="1"/>
</dbReference>
<keyword evidence="4" id="KW-0234">DNA repair</keyword>
<keyword evidence="2" id="KW-0227">DNA damage</keyword>
<sequence length="432" mass="49234">MYGIADLDNCYVSCERVFRPDLAGVPCVVLSNNDGCVVARSNEAKAMGIKEGTPYFQLAQLFPNQKIAVFSSNYELYGELTGRVVSIISKETPAYFRYSIDECFMYLDGIELDHLQQWGENLHKRIKREVGMPISIGLAPNKTLAKIASKLAKKYEVYKHCCMIDTDYKREKALEWCPIEDVWGIGRRYAAKLQALGCKTALDFAKHHKDWVRLTFNNINIVRTWQELNGEDVVPNEELAKKKSICTSRSFNGMIPNLEGLRTHVSNYAARCAEKLRQQNTVASSIGVFLNTNMFREDLAQYWNFQEQCLVTPSNSTITIVQAANDVLQRIYRQGYQYKKAGVIVMGIGPDSPIQQDLFDINAEQFQKMRRLDEVVDRINRLHGSETIVLGSQQYTQKDGKGKADVFANAIKHDHKSPCYTTRWSEIIHIKV</sequence>
<dbReference type="Gene3D" id="3.30.70.270">
    <property type="match status" value="1"/>
</dbReference>
<evidence type="ECO:0000313" key="8">
    <source>
        <dbReference type="Proteomes" id="UP000184130"/>
    </source>
</evidence>
<dbReference type="InterPro" id="IPR050116">
    <property type="entry name" value="DNA_polymerase-Y"/>
</dbReference>
<dbReference type="RefSeq" id="WP_081373049.1">
    <property type="nucleotide sequence ID" value="NZ_FRBD01000003.1"/>
</dbReference>
<dbReference type="SUPFAM" id="SSF56672">
    <property type="entry name" value="DNA/RNA polymerases"/>
    <property type="match status" value="1"/>
</dbReference>
<dbReference type="GO" id="GO:0003887">
    <property type="term" value="F:DNA-directed DNA polymerase activity"/>
    <property type="evidence" value="ECO:0007669"/>
    <property type="project" value="TreeGrafter"/>
</dbReference>
<dbReference type="GO" id="GO:0009432">
    <property type="term" value="P:SOS response"/>
    <property type="evidence" value="ECO:0007669"/>
    <property type="project" value="UniProtKB-KW"/>
</dbReference>
<dbReference type="InterPro" id="IPR036775">
    <property type="entry name" value="DNA_pol_Y-fam_lit_finger_sf"/>
</dbReference>
<proteinExistence type="inferred from homology"/>
<dbReference type="GO" id="GO:0006281">
    <property type="term" value="P:DNA repair"/>
    <property type="evidence" value="ECO:0007669"/>
    <property type="project" value="UniProtKB-KW"/>
</dbReference>
<dbReference type="PANTHER" id="PTHR11076">
    <property type="entry name" value="DNA REPAIR POLYMERASE UMUC / TRANSFERASE FAMILY MEMBER"/>
    <property type="match status" value="1"/>
</dbReference>
<dbReference type="PROSITE" id="PS50173">
    <property type="entry name" value="UMUC"/>
    <property type="match status" value="1"/>
</dbReference>
<dbReference type="GO" id="GO:0042276">
    <property type="term" value="P:error-prone translesion synthesis"/>
    <property type="evidence" value="ECO:0007669"/>
    <property type="project" value="TreeGrafter"/>
</dbReference>
<comment type="similarity">
    <text evidence="1">Belongs to the DNA polymerase type-Y family.</text>
</comment>
<dbReference type="Gene3D" id="3.30.1490.100">
    <property type="entry name" value="DNA polymerase, Y-family, little finger domain"/>
    <property type="match status" value="1"/>
</dbReference>
<evidence type="ECO:0000256" key="2">
    <source>
        <dbReference type="ARBA" id="ARBA00022763"/>
    </source>
</evidence>
<dbReference type="PANTHER" id="PTHR11076:SF34">
    <property type="entry name" value="PROTEIN UMUC"/>
    <property type="match status" value="1"/>
</dbReference>
<evidence type="ECO:0000313" key="7">
    <source>
        <dbReference type="EMBL" id="SHK41354.1"/>
    </source>
</evidence>
<reference evidence="7 8" key="1">
    <citation type="submission" date="2016-11" db="EMBL/GenBank/DDBJ databases">
        <authorList>
            <person name="Jaros S."/>
            <person name="Januszkiewicz K."/>
            <person name="Wedrychowicz H."/>
        </authorList>
    </citation>
    <scope>NUCLEOTIDE SEQUENCE [LARGE SCALE GENOMIC DNA]</scope>
    <source>
        <strain evidence="7 8">KHT3</strain>
    </source>
</reference>
<dbReference type="InterPro" id="IPR043502">
    <property type="entry name" value="DNA/RNA_pol_sf"/>
</dbReference>
<evidence type="ECO:0000256" key="1">
    <source>
        <dbReference type="ARBA" id="ARBA00010945"/>
    </source>
</evidence>
<dbReference type="GO" id="GO:0005829">
    <property type="term" value="C:cytosol"/>
    <property type="evidence" value="ECO:0007669"/>
    <property type="project" value="TreeGrafter"/>
</dbReference>
<dbReference type="CDD" id="cd01700">
    <property type="entry name" value="PolY_Pol_V_umuC"/>
    <property type="match status" value="1"/>
</dbReference>